<name>A0ABT6DKV8_9BACT</name>
<gene>
    <name evidence="2" type="ORF">NWE73_09225</name>
</gene>
<feature type="chain" id="PRO_5047295275" evidence="1">
    <location>
        <begin position="21"/>
        <end position="101"/>
    </location>
</feature>
<keyword evidence="3" id="KW-1185">Reference proteome</keyword>
<dbReference type="Proteomes" id="UP001152321">
    <property type="component" value="Unassembled WGS sequence"/>
</dbReference>
<feature type="signal peptide" evidence="1">
    <location>
        <begin position="1"/>
        <end position="20"/>
    </location>
</feature>
<comment type="caution">
    <text evidence="2">The sequence shown here is derived from an EMBL/GenBank/DDBJ whole genome shotgun (WGS) entry which is preliminary data.</text>
</comment>
<organism evidence="2 3">
    <name type="scientific">Bdellovibrio svalbardensis</name>
    <dbReference type="NCBI Taxonomy" id="2972972"/>
    <lineage>
        <taxon>Bacteria</taxon>
        <taxon>Pseudomonadati</taxon>
        <taxon>Bdellovibrionota</taxon>
        <taxon>Bdellovibrionia</taxon>
        <taxon>Bdellovibrionales</taxon>
        <taxon>Pseudobdellovibrionaceae</taxon>
        <taxon>Bdellovibrio</taxon>
    </lineage>
</organism>
<sequence>MKNIVFSFALVLLAAVSAQAQSLGQPQTQTLRTHAQADYIRNERVQLEKETELKILEKLEESRLQEERTRMQRIEATNFSVVNPTAQSQQQVPVQVQTQTF</sequence>
<protein>
    <submittedName>
        <fullName evidence="2">Uncharacterized protein</fullName>
    </submittedName>
</protein>
<evidence type="ECO:0000313" key="2">
    <source>
        <dbReference type="EMBL" id="MDG0816544.1"/>
    </source>
</evidence>
<reference evidence="2" key="1">
    <citation type="submission" date="2022-08" db="EMBL/GenBank/DDBJ databases">
        <title>Novel Bdellovibrio Species Isolated from Svalbard: Designation Bdellovibrio svalbardensis.</title>
        <authorList>
            <person name="Mitchell R.J."/>
            <person name="Choi S.Y."/>
        </authorList>
    </citation>
    <scope>NUCLEOTIDE SEQUENCE</scope>
    <source>
        <strain evidence="2">PAP01</strain>
    </source>
</reference>
<proteinExistence type="predicted"/>
<dbReference type="EMBL" id="JANRMI010000002">
    <property type="protein sequence ID" value="MDG0816544.1"/>
    <property type="molecule type" value="Genomic_DNA"/>
</dbReference>
<dbReference type="RefSeq" id="WP_277578022.1">
    <property type="nucleotide sequence ID" value="NZ_JANRMI010000002.1"/>
</dbReference>
<keyword evidence="1" id="KW-0732">Signal</keyword>
<evidence type="ECO:0000256" key="1">
    <source>
        <dbReference type="SAM" id="SignalP"/>
    </source>
</evidence>
<accession>A0ABT6DKV8</accession>
<evidence type="ECO:0000313" key="3">
    <source>
        <dbReference type="Proteomes" id="UP001152321"/>
    </source>
</evidence>